<organism evidence="1 2">
    <name type="scientific">Sphaerobolus stellatus (strain SS14)</name>
    <dbReference type="NCBI Taxonomy" id="990650"/>
    <lineage>
        <taxon>Eukaryota</taxon>
        <taxon>Fungi</taxon>
        <taxon>Dikarya</taxon>
        <taxon>Basidiomycota</taxon>
        <taxon>Agaricomycotina</taxon>
        <taxon>Agaricomycetes</taxon>
        <taxon>Phallomycetidae</taxon>
        <taxon>Geastrales</taxon>
        <taxon>Sphaerobolaceae</taxon>
        <taxon>Sphaerobolus</taxon>
    </lineage>
</organism>
<dbReference type="AlphaFoldDB" id="A0A0C9V4P9"/>
<evidence type="ECO:0000313" key="2">
    <source>
        <dbReference type="Proteomes" id="UP000054279"/>
    </source>
</evidence>
<name>A0A0C9V4P9_SPHS4</name>
<dbReference type="HOGENOM" id="CLU_1556237_0_0_1"/>
<evidence type="ECO:0000313" key="1">
    <source>
        <dbReference type="EMBL" id="KIJ36687.1"/>
    </source>
</evidence>
<dbReference type="InterPro" id="IPR011009">
    <property type="entry name" value="Kinase-like_dom_sf"/>
</dbReference>
<evidence type="ECO:0008006" key="3">
    <source>
        <dbReference type="Google" id="ProtNLM"/>
    </source>
</evidence>
<proteinExistence type="predicted"/>
<keyword evidence="2" id="KW-1185">Reference proteome</keyword>
<gene>
    <name evidence="1" type="ORF">M422DRAFT_260781</name>
</gene>
<dbReference type="EMBL" id="KN837175">
    <property type="protein sequence ID" value="KIJ36687.1"/>
    <property type="molecule type" value="Genomic_DNA"/>
</dbReference>
<dbReference type="OrthoDB" id="10003767at2759"/>
<dbReference type="Proteomes" id="UP000054279">
    <property type="component" value="Unassembled WGS sequence"/>
</dbReference>
<accession>A0A0C9V4P9</accession>
<dbReference type="SUPFAM" id="SSF56112">
    <property type="entry name" value="Protein kinase-like (PK-like)"/>
    <property type="match status" value="1"/>
</dbReference>
<protein>
    <recommendedName>
        <fullName evidence="3">Aminoglycoside phosphotransferase domain-containing protein</fullName>
    </recommendedName>
</protein>
<reference evidence="1 2" key="1">
    <citation type="submission" date="2014-06" db="EMBL/GenBank/DDBJ databases">
        <title>Evolutionary Origins and Diversification of the Mycorrhizal Mutualists.</title>
        <authorList>
            <consortium name="DOE Joint Genome Institute"/>
            <consortium name="Mycorrhizal Genomics Consortium"/>
            <person name="Kohler A."/>
            <person name="Kuo A."/>
            <person name="Nagy L.G."/>
            <person name="Floudas D."/>
            <person name="Copeland A."/>
            <person name="Barry K.W."/>
            <person name="Cichocki N."/>
            <person name="Veneault-Fourrey C."/>
            <person name="LaButti K."/>
            <person name="Lindquist E.A."/>
            <person name="Lipzen A."/>
            <person name="Lundell T."/>
            <person name="Morin E."/>
            <person name="Murat C."/>
            <person name="Riley R."/>
            <person name="Ohm R."/>
            <person name="Sun H."/>
            <person name="Tunlid A."/>
            <person name="Henrissat B."/>
            <person name="Grigoriev I.V."/>
            <person name="Hibbett D.S."/>
            <person name="Martin F."/>
        </authorList>
    </citation>
    <scope>NUCLEOTIDE SEQUENCE [LARGE SCALE GENOMIC DNA]</scope>
    <source>
        <strain evidence="1 2">SS14</strain>
    </source>
</reference>
<sequence length="172" mass="19558">MIPYFTPPEAYTSLVFQHPDLAPRDVLFDENDFTKITGVVDWGGAQILPLILTAHFLGDLLSTGNDPGEHSDEPVDLSPIGATMIKRYYLRQYFGAFFSRHMTELHGNTDLSYAIVFKDATYYLKFHEVIMSGNDDWFLHEKWIRETFNRLKIVGTPAGKLLLGLKCISGVR</sequence>